<evidence type="ECO:0000256" key="3">
    <source>
        <dbReference type="ARBA" id="ARBA00022475"/>
    </source>
</evidence>
<feature type="transmembrane region" description="Helical" evidence="7">
    <location>
        <begin position="185"/>
        <end position="205"/>
    </location>
</feature>
<dbReference type="PANTHER" id="PTHR42718">
    <property type="entry name" value="MAJOR FACILITATOR SUPERFAMILY MULTIDRUG TRANSPORTER MFSC"/>
    <property type="match status" value="1"/>
</dbReference>
<dbReference type="Pfam" id="PF07690">
    <property type="entry name" value="MFS_1"/>
    <property type="match status" value="1"/>
</dbReference>
<dbReference type="CDD" id="cd17321">
    <property type="entry name" value="MFS_MMR_MDR_like"/>
    <property type="match status" value="1"/>
</dbReference>
<gene>
    <name evidence="9" type="ORF">NB037_02150</name>
</gene>
<feature type="transmembrane region" description="Helical" evidence="7">
    <location>
        <begin position="316"/>
        <end position="339"/>
    </location>
</feature>
<dbReference type="InterPro" id="IPR036259">
    <property type="entry name" value="MFS_trans_sf"/>
</dbReference>
<proteinExistence type="predicted"/>
<evidence type="ECO:0000256" key="1">
    <source>
        <dbReference type="ARBA" id="ARBA00004651"/>
    </source>
</evidence>
<feature type="transmembrane region" description="Helical" evidence="7">
    <location>
        <begin position="31"/>
        <end position="47"/>
    </location>
</feature>
<keyword evidence="6 7" id="KW-0472">Membrane</keyword>
<evidence type="ECO:0000256" key="6">
    <source>
        <dbReference type="ARBA" id="ARBA00023136"/>
    </source>
</evidence>
<dbReference type="GO" id="GO:0005886">
    <property type="term" value="C:plasma membrane"/>
    <property type="evidence" value="ECO:0007669"/>
    <property type="project" value="UniProtKB-SubCell"/>
</dbReference>
<feature type="transmembrane region" description="Helical" evidence="7">
    <location>
        <begin position="118"/>
        <end position="139"/>
    </location>
</feature>
<keyword evidence="2" id="KW-0813">Transport</keyword>
<dbReference type="SUPFAM" id="SSF103473">
    <property type="entry name" value="MFS general substrate transporter"/>
    <property type="match status" value="1"/>
</dbReference>
<dbReference type="InterPro" id="IPR020846">
    <property type="entry name" value="MFS_dom"/>
</dbReference>
<dbReference type="RefSeq" id="WP_251943212.1">
    <property type="nucleotide sequence ID" value="NZ_JAMRYM010000003.1"/>
</dbReference>
<comment type="caution">
    <text evidence="9">The sequence shown here is derived from an EMBL/GenBank/DDBJ whole genome shotgun (WGS) entry which is preliminary data.</text>
</comment>
<protein>
    <submittedName>
        <fullName evidence="9">MFS transporter</fullName>
    </submittedName>
</protein>
<feature type="transmembrane region" description="Helical" evidence="7">
    <location>
        <begin position="285"/>
        <end position="304"/>
    </location>
</feature>
<feature type="transmembrane region" description="Helical" evidence="7">
    <location>
        <begin position="59"/>
        <end position="78"/>
    </location>
</feature>
<evidence type="ECO:0000313" key="9">
    <source>
        <dbReference type="EMBL" id="MCM6761210.1"/>
    </source>
</evidence>
<evidence type="ECO:0000256" key="7">
    <source>
        <dbReference type="SAM" id="Phobius"/>
    </source>
</evidence>
<keyword evidence="3" id="KW-1003">Cell membrane</keyword>
<evidence type="ECO:0000256" key="4">
    <source>
        <dbReference type="ARBA" id="ARBA00022692"/>
    </source>
</evidence>
<organism evidence="9 10">
    <name type="scientific">Rathayibacter rubneri</name>
    <dbReference type="NCBI Taxonomy" id="2950106"/>
    <lineage>
        <taxon>Bacteria</taxon>
        <taxon>Bacillati</taxon>
        <taxon>Actinomycetota</taxon>
        <taxon>Actinomycetes</taxon>
        <taxon>Micrococcales</taxon>
        <taxon>Microbacteriaceae</taxon>
        <taxon>Rathayibacter</taxon>
    </lineage>
</organism>
<dbReference type="EMBL" id="JAMRYM010000003">
    <property type="protein sequence ID" value="MCM6761210.1"/>
    <property type="molecule type" value="Genomic_DNA"/>
</dbReference>
<name>A0A9X2DUA8_9MICO</name>
<evidence type="ECO:0000259" key="8">
    <source>
        <dbReference type="PROSITE" id="PS50850"/>
    </source>
</evidence>
<feature type="transmembrane region" description="Helical" evidence="7">
    <location>
        <begin position="250"/>
        <end position="273"/>
    </location>
</feature>
<dbReference type="Gene3D" id="1.20.1720.10">
    <property type="entry name" value="Multidrug resistance protein D"/>
    <property type="match status" value="1"/>
</dbReference>
<comment type="subcellular location">
    <subcellularLocation>
        <location evidence="1">Cell membrane</location>
        <topology evidence="1">Multi-pass membrane protein</topology>
    </subcellularLocation>
</comment>
<dbReference type="Proteomes" id="UP001155240">
    <property type="component" value="Unassembled WGS sequence"/>
</dbReference>
<feature type="domain" description="Major facilitator superfamily (MFS) profile" evidence="8">
    <location>
        <begin position="1"/>
        <end position="448"/>
    </location>
</feature>
<feature type="transmembrane region" description="Helical" evidence="7">
    <location>
        <begin position="382"/>
        <end position="402"/>
    </location>
</feature>
<feature type="transmembrane region" description="Helical" evidence="7">
    <location>
        <begin position="345"/>
        <end position="370"/>
    </location>
</feature>
<dbReference type="PANTHER" id="PTHR42718:SF46">
    <property type="entry name" value="BLR6921 PROTEIN"/>
    <property type="match status" value="1"/>
</dbReference>
<feature type="transmembrane region" description="Helical" evidence="7">
    <location>
        <begin position="422"/>
        <end position="444"/>
    </location>
</feature>
<keyword evidence="4 7" id="KW-0812">Transmembrane</keyword>
<dbReference type="PROSITE" id="PS50850">
    <property type="entry name" value="MFS"/>
    <property type="match status" value="1"/>
</dbReference>
<feature type="transmembrane region" description="Helical" evidence="7">
    <location>
        <begin position="145"/>
        <end position="164"/>
    </location>
</feature>
<keyword evidence="10" id="KW-1185">Reference proteome</keyword>
<accession>A0A9X2DUA8</accession>
<evidence type="ECO:0000313" key="10">
    <source>
        <dbReference type="Proteomes" id="UP001155240"/>
    </source>
</evidence>
<dbReference type="AlphaFoldDB" id="A0A9X2DUA8"/>
<feature type="transmembrane region" description="Helical" evidence="7">
    <location>
        <begin position="84"/>
        <end position="106"/>
    </location>
</feature>
<evidence type="ECO:0000256" key="2">
    <source>
        <dbReference type="ARBA" id="ARBA00022448"/>
    </source>
</evidence>
<evidence type="ECO:0000256" key="5">
    <source>
        <dbReference type="ARBA" id="ARBA00022989"/>
    </source>
</evidence>
<dbReference type="Gene3D" id="1.20.1250.20">
    <property type="entry name" value="MFS general substrate transporter like domains"/>
    <property type="match status" value="1"/>
</dbReference>
<feature type="transmembrane region" description="Helical" evidence="7">
    <location>
        <begin position="211"/>
        <end position="229"/>
    </location>
</feature>
<dbReference type="GO" id="GO:0022857">
    <property type="term" value="F:transmembrane transporter activity"/>
    <property type="evidence" value="ECO:0007669"/>
    <property type="project" value="InterPro"/>
</dbReference>
<reference evidence="9" key="1">
    <citation type="submission" date="2022-06" db="EMBL/GenBank/DDBJ databases">
        <title>Whole genome shotgun sequencing (WGS) of Rathayibacter sp. ZW T2_19, isolated from stored onions (Allium cepa).</title>
        <authorList>
            <person name="Stoll D.A."/>
            <person name="Huch M."/>
        </authorList>
    </citation>
    <scope>NUCLEOTIDE SEQUENCE</scope>
    <source>
        <strain evidence="9">ZW T2_19</strain>
    </source>
</reference>
<keyword evidence="5 7" id="KW-1133">Transmembrane helix</keyword>
<dbReference type="InterPro" id="IPR011701">
    <property type="entry name" value="MFS"/>
</dbReference>
<sequence>MTLVFLNSSSVSVAVPALTRQFSAGPVESEWIVYAFMFSLSVMILPFGRMSDMVGRRAVYLFGLGFFTLVSLLCGLAWSAPVLIALRVAQGVAAAAIITNITGQLTDVFRGAALGRALGYNMMFVSAANVLGPVVGGALVETLGWRALFWFNVPIGLLGVWWAVRTLRQAPPAAAPGYRFDWGGAALSVLMMGSVLLAVGFGSRWGWASPAFLGCAAVFVVTAVSFAVLERRLAHPLVATELVLGSRLRWMSLISGFFAAMPQSAVVVVVALYFQVTNGANALEAGLQVVPLAIGIIVIGPVSGRMINRVPARIQGALGAAAAAIGLGGLIAATVLSAVPLAFGGALFVAGLGIGLFTPSNTAAIMAGVPAGHRGSVNGTRLVAHNFGLTLGTAIALTALASQLSPLQQDAAYSGDSVALRAAGAALVNAFAVSFGALLLATIAQGVTSVLRGSGVGDEPLPSRSEL</sequence>